<keyword evidence="4" id="KW-0804">Transcription</keyword>
<dbReference type="InterPro" id="IPR050815">
    <property type="entry name" value="TF_fung"/>
</dbReference>
<keyword evidence="5" id="KW-0539">Nucleus</keyword>
<sequence length="643" mass="72314">MVLSMSARPRGLVPTHILISTPSPSPAPSTSPSPANIKIPALPTSASSILAKPRKGRGRAKRPKKPKAFQVHRIRFDKPAPKPSASAVVTTTLVRTPPQSDRGRDSTVSPDRNGLPTGPPPEALFDLAGHIPRDTLAQLQIPSLTLSVRELAALYGSYVQAHPEPSTLRSGSLKTPEEQLYHPAVVYPLVALFVQNNCNAHYRLQIRRLFTKLDQQRLPPLLLNTMLAFVAPVSQHPWLKHIDPLDIRLEYFTRAESHVAEHLASPTVDSTLCLSLLSNISVSLAESGKQSTYHALAIRACTQLGWHCMDRVPDRALPEGVSYEAPSTLTGPAVRDLVTHNLLRELQRRTFWQVYYAEVINCCFYDMIPMLSPEDLKVDPIDDHRLTPLYYMERWLSCDELPCLLPPVMENVCGYRSSVEFCELAYRVATLTSQSMHSPPDSFDEYDQLNADLAQWYARLPASLQLPALMDGTDDNLSLAQLLHHRMAMVVHTKYHSLVILLNSRNYLYAYTAFDPSAHPLCHELSLQAADFLVDVSLPFFQAFPRRHKIYWDYLYYIQAGVKLVSAIARESRPSEQARLIHQAERLLVGLEESQRESRTAVLCCQVIRHALSHITQRVVAKGITLNNKQTHQLFDITHQYNL</sequence>
<dbReference type="GO" id="GO:0006351">
    <property type="term" value="P:DNA-templated transcription"/>
    <property type="evidence" value="ECO:0007669"/>
    <property type="project" value="InterPro"/>
</dbReference>
<feature type="domain" description="Xylanolytic transcriptional activator regulatory" evidence="7">
    <location>
        <begin position="214"/>
        <end position="379"/>
    </location>
</feature>
<name>A0A9W8B2R1_9FUNG</name>
<dbReference type="GO" id="GO:0003677">
    <property type="term" value="F:DNA binding"/>
    <property type="evidence" value="ECO:0007669"/>
    <property type="project" value="InterPro"/>
</dbReference>
<proteinExistence type="predicted"/>
<feature type="compositionally biased region" description="Polar residues" evidence="6">
    <location>
        <begin position="87"/>
        <end position="99"/>
    </location>
</feature>
<dbReference type="Pfam" id="PF04082">
    <property type="entry name" value="Fungal_trans"/>
    <property type="match status" value="1"/>
</dbReference>
<evidence type="ECO:0000256" key="4">
    <source>
        <dbReference type="ARBA" id="ARBA00023163"/>
    </source>
</evidence>
<dbReference type="GO" id="GO:0005634">
    <property type="term" value="C:nucleus"/>
    <property type="evidence" value="ECO:0007669"/>
    <property type="project" value="UniProtKB-SubCell"/>
</dbReference>
<dbReference type="InterPro" id="IPR007219">
    <property type="entry name" value="XnlR_reg_dom"/>
</dbReference>
<evidence type="ECO:0000256" key="5">
    <source>
        <dbReference type="ARBA" id="ARBA00023242"/>
    </source>
</evidence>
<dbReference type="PANTHER" id="PTHR47338:SF5">
    <property type="entry name" value="ZN(II)2CYS6 TRANSCRIPTION FACTOR (EUROFUNG)"/>
    <property type="match status" value="1"/>
</dbReference>
<comment type="caution">
    <text evidence="8">The sequence shown here is derived from an EMBL/GenBank/DDBJ whole genome shotgun (WGS) entry which is preliminary data.</text>
</comment>
<reference evidence="8" key="1">
    <citation type="submission" date="2022-07" db="EMBL/GenBank/DDBJ databases">
        <title>Phylogenomic reconstructions and comparative analyses of Kickxellomycotina fungi.</title>
        <authorList>
            <person name="Reynolds N.K."/>
            <person name="Stajich J.E."/>
            <person name="Barry K."/>
            <person name="Grigoriev I.V."/>
            <person name="Crous P."/>
            <person name="Smith M.E."/>
        </authorList>
    </citation>
    <scope>NUCLEOTIDE SEQUENCE</scope>
    <source>
        <strain evidence="8">RSA 567</strain>
    </source>
</reference>
<evidence type="ECO:0000259" key="7">
    <source>
        <dbReference type="Pfam" id="PF04082"/>
    </source>
</evidence>
<feature type="region of interest" description="Disordered" evidence="6">
    <location>
        <begin position="14"/>
        <end position="120"/>
    </location>
</feature>
<evidence type="ECO:0000313" key="9">
    <source>
        <dbReference type="Proteomes" id="UP001151582"/>
    </source>
</evidence>
<evidence type="ECO:0000256" key="3">
    <source>
        <dbReference type="ARBA" id="ARBA00023015"/>
    </source>
</evidence>
<dbReference type="OrthoDB" id="2123952at2759"/>
<keyword evidence="9" id="KW-1185">Reference proteome</keyword>
<keyword evidence="2" id="KW-0479">Metal-binding</keyword>
<dbReference type="GO" id="GO:0000981">
    <property type="term" value="F:DNA-binding transcription factor activity, RNA polymerase II-specific"/>
    <property type="evidence" value="ECO:0007669"/>
    <property type="project" value="InterPro"/>
</dbReference>
<dbReference type="PANTHER" id="PTHR47338">
    <property type="entry name" value="ZN(II)2CYS6 TRANSCRIPTION FACTOR (EUROFUNG)-RELATED"/>
    <property type="match status" value="1"/>
</dbReference>
<dbReference type="GO" id="GO:0008270">
    <property type="term" value="F:zinc ion binding"/>
    <property type="evidence" value="ECO:0007669"/>
    <property type="project" value="InterPro"/>
</dbReference>
<dbReference type="AlphaFoldDB" id="A0A9W8B2R1"/>
<feature type="compositionally biased region" description="Basic residues" evidence="6">
    <location>
        <begin position="52"/>
        <end position="73"/>
    </location>
</feature>
<evidence type="ECO:0000256" key="2">
    <source>
        <dbReference type="ARBA" id="ARBA00022723"/>
    </source>
</evidence>
<evidence type="ECO:0000256" key="6">
    <source>
        <dbReference type="SAM" id="MobiDB-lite"/>
    </source>
</evidence>
<dbReference type="EMBL" id="JANBQB010000108">
    <property type="protein sequence ID" value="KAJ1981897.1"/>
    <property type="molecule type" value="Genomic_DNA"/>
</dbReference>
<evidence type="ECO:0000256" key="1">
    <source>
        <dbReference type="ARBA" id="ARBA00004123"/>
    </source>
</evidence>
<dbReference type="Proteomes" id="UP001151582">
    <property type="component" value="Unassembled WGS sequence"/>
</dbReference>
<comment type="subcellular location">
    <subcellularLocation>
        <location evidence="1">Nucleus</location>
    </subcellularLocation>
</comment>
<dbReference type="CDD" id="cd12148">
    <property type="entry name" value="fungal_TF_MHR"/>
    <property type="match status" value="1"/>
</dbReference>
<organism evidence="8 9">
    <name type="scientific">Dimargaris verticillata</name>
    <dbReference type="NCBI Taxonomy" id="2761393"/>
    <lineage>
        <taxon>Eukaryota</taxon>
        <taxon>Fungi</taxon>
        <taxon>Fungi incertae sedis</taxon>
        <taxon>Zoopagomycota</taxon>
        <taxon>Kickxellomycotina</taxon>
        <taxon>Dimargaritomycetes</taxon>
        <taxon>Dimargaritales</taxon>
        <taxon>Dimargaritaceae</taxon>
        <taxon>Dimargaris</taxon>
    </lineage>
</organism>
<protein>
    <recommendedName>
        <fullName evidence="7">Xylanolytic transcriptional activator regulatory domain-containing protein</fullName>
    </recommendedName>
</protein>
<evidence type="ECO:0000313" key="8">
    <source>
        <dbReference type="EMBL" id="KAJ1981897.1"/>
    </source>
</evidence>
<gene>
    <name evidence="8" type="ORF">H4R34_001899</name>
</gene>
<keyword evidence="3" id="KW-0805">Transcription regulation</keyword>
<accession>A0A9W8B2R1</accession>